<evidence type="ECO:0000313" key="4">
    <source>
        <dbReference type="Proteomes" id="UP000015101"/>
    </source>
</evidence>
<dbReference type="CTD" id="20200937"/>
<dbReference type="EMBL" id="AMQM01002002">
    <property type="status" value="NOT_ANNOTATED_CDS"/>
    <property type="molecule type" value="Genomic_DNA"/>
</dbReference>
<dbReference type="OrthoDB" id="6145086at2759"/>
<dbReference type="SUPFAM" id="SSF46689">
    <property type="entry name" value="Homeodomain-like"/>
    <property type="match status" value="1"/>
</dbReference>
<accession>T1EWI7</accession>
<dbReference type="InterPro" id="IPR007889">
    <property type="entry name" value="HTH_Psq"/>
</dbReference>
<dbReference type="Gene3D" id="3.30.40.10">
    <property type="entry name" value="Zinc/RING finger domain, C3HC4 (zinc finger)"/>
    <property type="match status" value="1"/>
</dbReference>
<dbReference type="RefSeq" id="XP_009029355.1">
    <property type="nucleotide sequence ID" value="XM_009031107.1"/>
</dbReference>
<dbReference type="Pfam" id="PF05225">
    <property type="entry name" value="HTH_psq"/>
    <property type="match status" value="1"/>
</dbReference>
<dbReference type="InterPro" id="IPR009057">
    <property type="entry name" value="Homeodomain-like_sf"/>
</dbReference>
<reference evidence="2 4" key="2">
    <citation type="journal article" date="2013" name="Nature">
        <title>Insights into bilaterian evolution from three spiralian genomes.</title>
        <authorList>
            <person name="Simakov O."/>
            <person name="Marletaz F."/>
            <person name="Cho S.J."/>
            <person name="Edsinger-Gonzales E."/>
            <person name="Havlak P."/>
            <person name="Hellsten U."/>
            <person name="Kuo D.H."/>
            <person name="Larsson T."/>
            <person name="Lv J."/>
            <person name="Arendt D."/>
            <person name="Savage R."/>
            <person name="Osoegawa K."/>
            <person name="de Jong P."/>
            <person name="Grimwood J."/>
            <person name="Chapman J.A."/>
            <person name="Shapiro H."/>
            <person name="Aerts A."/>
            <person name="Otillar R.P."/>
            <person name="Terry A.Y."/>
            <person name="Boore J.L."/>
            <person name="Grigoriev I.V."/>
            <person name="Lindberg D.R."/>
            <person name="Seaver E.C."/>
            <person name="Weisblat D.A."/>
            <person name="Putnam N.H."/>
            <person name="Rokhsar D.S."/>
        </authorList>
    </citation>
    <scope>NUCLEOTIDE SEQUENCE</scope>
</reference>
<dbReference type="InterPro" id="IPR011011">
    <property type="entry name" value="Znf_FYVE_PHD"/>
</dbReference>
<sequence length="146" mass="17149">MSQALDDVLNCKMSERKASQVYNIKRSTLKRKIKEIKEKPGLSSSVKEELCVQQTREEIKKRPIMNKRKLQQNKKNQISEESNRVTKKNKIKRQLYAEKDICVMCGEAGRDNEMWFRCRNCAKWAHELCTSVSSAVDYICEFCIHE</sequence>
<keyword evidence="4" id="KW-1185">Reference proteome</keyword>
<evidence type="ECO:0000259" key="1">
    <source>
        <dbReference type="Pfam" id="PF05225"/>
    </source>
</evidence>
<name>T1EWI7_HELRO</name>
<organism evidence="3 4">
    <name type="scientific">Helobdella robusta</name>
    <name type="common">Californian leech</name>
    <dbReference type="NCBI Taxonomy" id="6412"/>
    <lineage>
        <taxon>Eukaryota</taxon>
        <taxon>Metazoa</taxon>
        <taxon>Spiralia</taxon>
        <taxon>Lophotrochozoa</taxon>
        <taxon>Annelida</taxon>
        <taxon>Clitellata</taxon>
        <taxon>Hirudinea</taxon>
        <taxon>Rhynchobdellida</taxon>
        <taxon>Glossiphoniidae</taxon>
        <taxon>Helobdella</taxon>
    </lineage>
</organism>
<dbReference type="GeneID" id="20200937"/>
<proteinExistence type="predicted"/>
<reference evidence="4" key="1">
    <citation type="submission" date="2012-12" db="EMBL/GenBank/DDBJ databases">
        <authorList>
            <person name="Hellsten U."/>
            <person name="Grimwood J."/>
            <person name="Chapman J.A."/>
            <person name="Shapiro H."/>
            <person name="Aerts A."/>
            <person name="Otillar R.P."/>
            <person name="Terry A.Y."/>
            <person name="Boore J.L."/>
            <person name="Simakov O."/>
            <person name="Marletaz F."/>
            <person name="Cho S.-J."/>
            <person name="Edsinger-Gonzales E."/>
            <person name="Havlak P."/>
            <person name="Kuo D.-H."/>
            <person name="Larsson T."/>
            <person name="Lv J."/>
            <person name="Arendt D."/>
            <person name="Savage R."/>
            <person name="Osoegawa K."/>
            <person name="de Jong P."/>
            <person name="Lindberg D.R."/>
            <person name="Seaver E.C."/>
            <person name="Weisblat D.A."/>
            <person name="Putnam N.H."/>
            <person name="Grigoriev I.V."/>
            <person name="Rokhsar D.S."/>
        </authorList>
    </citation>
    <scope>NUCLEOTIDE SEQUENCE</scope>
</reference>
<dbReference type="KEGG" id="hro:HELRODRAFT_165264"/>
<evidence type="ECO:0000313" key="3">
    <source>
        <dbReference type="EnsemblMetazoa" id="HelroP165264"/>
    </source>
</evidence>
<dbReference type="Proteomes" id="UP000015101">
    <property type="component" value="Unassembled WGS sequence"/>
</dbReference>
<dbReference type="EMBL" id="KB097639">
    <property type="protein sequence ID" value="ESN93104.1"/>
    <property type="molecule type" value="Genomic_DNA"/>
</dbReference>
<dbReference type="AlphaFoldDB" id="T1EWI7"/>
<feature type="domain" description="HTH psq-type" evidence="1">
    <location>
        <begin position="1"/>
        <end position="35"/>
    </location>
</feature>
<dbReference type="InterPro" id="IPR013083">
    <property type="entry name" value="Znf_RING/FYVE/PHD"/>
</dbReference>
<dbReference type="HOGENOM" id="CLU_148899_0_0_1"/>
<dbReference type="InParanoid" id="T1EWI7"/>
<dbReference type="GO" id="GO:0003677">
    <property type="term" value="F:DNA binding"/>
    <property type="evidence" value="ECO:0007669"/>
    <property type="project" value="InterPro"/>
</dbReference>
<reference evidence="3" key="3">
    <citation type="submission" date="2015-06" db="UniProtKB">
        <authorList>
            <consortium name="EnsemblMetazoa"/>
        </authorList>
    </citation>
    <scope>IDENTIFICATION</scope>
</reference>
<dbReference type="Gene3D" id="1.10.10.60">
    <property type="entry name" value="Homeodomain-like"/>
    <property type="match status" value="1"/>
</dbReference>
<gene>
    <name evidence="3" type="primary">20200937</name>
    <name evidence="2" type="ORF">HELRODRAFT_165264</name>
</gene>
<evidence type="ECO:0000313" key="2">
    <source>
        <dbReference type="EMBL" id="ESN93104.1"/>
    </source>
</evidence>
<protein>
    <recommendedName>
        <fullName evidence="1">HTH psq-type domain-containing protein</fullName>
    </recommendedName>
</protein>
<dbReference type="SUPFAM" id="SSF57903">
    <property type="entry name" value="FYVE/PHD zinc finger"/>
    <property type="match status" value="1"/>
</dbReference>
<dbReference type="EnsemblMetazoa" id="HelroT165264">
    <property type="protein sequence ID" value="HelroP165264"/>
    <property type="gene ID" value="HelroG165264"/>
</dbReference>